<organism evidence="1 2">
    <name type="scientific">Paracoccus homiensis</name>
    <dbReference type="NCBI Taxonomy" id="364199"/>
    <lineage>
        <taxon>Bacteria</taxon>
        <taxon>Pseudomonadati</taxon>
        <taxon>Pseudomonadota</taxon>
        <taxon>Alphaproteobacteria</taxon>
        <taxon>Rhodobacterales</taxon>
        <taxon>Paracoccaceae</taxon>
        <taxon>Paracoccus</taxon>
    </lineage>
</organism>
<dbReference type="AlphaFoldDB" id="A0A1I0HP82"/>
<dbReference type="Proteomes" id="UP000199180">
    <property type="component" value="Unassembled WGS sequence"/>
</dbReference>
<reference evidence="1 2" key="1">
    <citation type="submission" date="2016-10" db="EMBL/GenBank/DDBJ databases">
        <authorList>
            <person name="de Groot N.N."/>
        </authorList>
    </citation>
    <scope>NUCLEOTIDE SEQUENCE [LARGE SCALE GENOMIC DNA]</scope>
    <source>
        <strain evidence="1 2">DSM 17862</strain>
    </source>
</reference>
<proteinExistence type="predicted"/>
<protein>
    <submittedName>
        <fullName evidence="1">Uncharacterized protein</fullName>
    </submittedName>
</protein>
<name>A0A1I0HP82_9RHOB</name>
<dbReference type="RefSeq" id="WP_090736508.1">
    <property type="nucleotide sequence ID" value="NZ_FOHO01000012.1"/>
</dbReference>
<evidence type="ECO:0000313" key="2">
    <source>
        <dbReference type="Proteomes" id="UP000199180"/>
    </source>
</evidence>
<sequence>MSGPTPLPVLTCRKCGSVNPLVFLAPVTVPGEPVGTCICMSCAMARGWLDRDGNLKPGITL</sequence>
<dbReference type="STRING" id="364199.SAMN04489858_11254"/>
<gene>
    <name evidence="1" type="ORF">SAMN04489858_11254</name>
</gene>
<accession>A0A1I0HP82</accession>
<dbReference type="EMBL" id="FOHO01000012">
    <property type="protein sequence ID" value="SET85884.1"/>
    <property type="molecule type" value="Genomic_DNA"/>
</dbReference>
<evidence type="ECO:0000313" key="1">
    <source>
        <dbReference type="EMBL" id="SET85884.1"/>
    </source>
</evidence>
<dbReference type="OrthoDB" id="7775274at2"/>
<keyword evidence="2" id="KW-1185">Reference proteome</keyword>